<evidence type="ECO:0000313" key="11">
    <source>
        <dbReference type="EMBL" id="OLP82766.1"/>
    </source>
</evidence>
<dbReference type="InterPro" id="IPR013534">
    <property type="entry name" value="Starch_synth_cat_dom"/>
</dbReference>
<evidence type="ECO:0000256" key="1">
    <source>
        <dbReference type="ARBA" id="ARBA00004123"/>
    </source>
</evidence>
<feature type="region of interest" description="Disordered" evidence="8">
    <location>
        <begin position="3670"/>
        <end position="3695"/>
    </location>
</feature>
<accession>A0A1Q9CIN9</accession>
<sequence length="5669" mass="628467">MRCVRITAVLKMSGKEGTLIGCYMENPGKRFIFGTFATTAASGLAIALRLRRAASSTPCQAMGWKQVVLGAGLARGFGSPRTPLFDYDCASVQKRSSGIDWQQIHDEVTFAVEESQKGIATLRPPSRLYTRQHLEGEGVLHLTTKRLVWLGGPGCAIDYPFITMHAVSRDKNAWPDPCLYCQLREEEAEEEEEDANIPELRFVPAEPAHLQEMFHVFSEMSALNPDPYDEQGDDSGSEPDLDEMLGGQCQPQNELGVMWNAEANDAAMEDAEEDDNDERMSGRIVLHQAEQASKAQSNFCHAVFQRRHEPDKYKGKWQNHVYFPSPKDWRSLSIYQLLTDRFADGDPRNNELFDGGFDVRDMTFRHGGDFVGLTNKLPYIKGLGCQGVWISPIFQNGFNFYHQYAQIDFTLLDQRMGTLQELRNLVTTAHDLGMYVIVDVVMNHMANEFFFDGHEYTQAPFRFHEEGGLREYLLQARKDESLMYDTPAGKQPYRDFYYDNTWVPSAKYSGKVYGQYGEYRTDDGNGTYDLSDFHHNGDLVDYFDPWEINMGKIYGTMDDLRLEHERVQQKYIAMTRALIESCDIDGFRVDTPMQVPLNFFKVWAPAMRQHAASLGKERFGIFGEFYVTPSRYATMTGRGRDFTMYGQDVFIDGEATLKGGIVYPYYWYIFTAMVYKDPQYADGLVMAYTEENKMIDTFDPTTNRSEYAMMTFCNNHDNWRMQSMTGKAEMRMCLAVITFWPGIPLHYAGDEQDFDTPGSALDGWAREELSASLAWQAIPTRPDGNPADRDNFDMTSETYRYIARLNALRRWYFADFGRAECDVVTAPSPQIPGIVVFERGCDSLKKVMVVASFETVDNKTVRIPVSWVSGTQLSDSLEVRNPLMLTVSPTRDVSIKLQPLAAYVLVPLPVATVPPSVVSVTPAHGSVAEWSAEAGDVVNVTIRFDRAMQPSVLSAALFDGQPAAFRCATPACQEITLELDAASVSNQVHHVSIIETATSQDGVPLFASFRSSFVVDRGLGVLSRPWLHSMPGLICANWTRICHNATGVSWLRIKNVGPGGTWSAWKAAEPVTAWQSAPGMPVLVQYHAEGSASFIVGDCTDMEGPCFSSWHESMFLRGQFNRWGEAGEGTMVKLDHFTWAANITLDRFLKGKFAPFRDWTVSYGLHPARELLYNMPSFDPRFYTFHVDPHMSGSEASRRWMEERGHWSGNQGMASGAEWAHGFKAGETQEWCETVGTYRCVEYKANDFSPEMSGCGLFSCCKRKVSTVPSGPPATCCVLFNDLLLNYTVSPDLSKCSKFGSTTLTTSMALKTCPPRNLTLEESRTASQAPPSPFPTDPRIQESLGWSRGRVVEAEEEFEKSGYERKASPETWHEDVAYSILVDRFANGDLSNDEVNIPDFQREELKDGQPWSIHQWRHGGDLQGVKGRLMYLKQLGVSTVVLSPIFLNSAGEYHGSCTSDLSKIDPGFGSPELLRDLVQDAHALDMRVVLDVQVNHICAKGMGYTTNPAVDSVSQCVKETEQAYWGMDRGFPLFPSQSRKEMFWGNDLPEYMQHQSFFVRCGPKAMYRPGGMDFVRLELENVTSIEAGFVFPEFFSTNYYELNTMDVHLQELFTNLLKYWIAFADVDGYRVSAVSHITADFSSFLATNLRYYAAALNKNNFFVIGEVQQATTPFGFMHVGKVQGPMGPQYLPKKVQGVLDAMCPYYSALSPQTPGFLATFPVQESFLVREVAAGSSKPMDLYDREEWQVAVARSRQVLASQGDIHSSMASAESKDTPKLLSQQGGNFADDIWRLQVSLAWSFTWYGIPDIYNGAEMGLNGVCYRNSQEQKEKKAAMVAAGMKDEVAEAILIGCDYTSFGDRMDPGFWRQDMFSSGPFRLGSAVPSIQAQAGIGSALQGASSPHWCSDPLLDTRNPVYRLTRALIRMRKACYPLRTALDFPAKAVDGPEQELAYWKLDDSKGPAGSPQAMLVVLRMVETPSADYSKYIFPNLEQPYPEGQAFVDLFNPSRLAVVFMDNNVSYLLVPGNLATSHVAIFAPVGSVQADDIGDWSVCKGVTLPPLEEYSCETQSSWFPMWGTMTTTILWIAAVLLILSVNARTSIYLSVVMEPTPPSISQPPGVRVEPRHILVAAIEHTIPERGVKVSAGGLGKVLDQMLKEHPPGVMSLVHPMFGDVDYGPMDEYTRFSIVVDGKPQEVVVYTMQSDFEGITRVWYILSHEYFTKKVKTQPYPPSMTKVSTLRYFSLWNQAVALLLSELAPDVYHCMDYHAAMAPLYLSREKQLPIILVLHNADYCGVIETDFICDRFWKTVSSLRRLSLIFNIEISTIRRYCMFEGRFNMLKAAVTYIREVQKGHGICGVAYNYAVELAREKTLFAGIPHIIALDNATDPADAHAEISELKERRFIAKEKLQKECGLDLDPGAKILIFIGRWVKQKGVDHIAMLTPVFLRSHQDVQIVLAGPPDDACGRYAGELLAGLGDEFKGRLFVCTKFFKLSEECRRGAHLCFTPSCSEPFGYVDVEFGLLGVPSVGCAIGGLGKMPGVYFRQQNSDDAKSLIDSFFCAVDYALNMNENDYWKMASNATTAEFPFHTWRENLIGAYTEACTNFRRSSGASLTLNHLWVRKGATTAVQEAMAPRRDSALRRMSSTAQVAHQMQVLDISDDAEFLTQGVSEERVQEIMKQAMANNRGKVKDAETLQSYICQAEQRLTEKSPLSLWLMKPFLRGICLRIHVVIALGYIFSPVGEALLKTLEMRAMANSGASEQALWTVFYAGSAVGCLLWLFLSKGIPPNLLMASAQLLNMVFFVLVPALPEELFDNAVVTLTYLGLCGVQSTSRLLFIIWNFNEDFHGGFQVAARRIGVLESLRSGVAWIAVTLSYAGMDYINKQLVLVVSLATLVLLFKAPHCYASYVLPKTELLEGMTHKSFIMLVVAEALNTLTSYSSQSFTQWWTLNGWEPSEIAIFALTVGLVGPVALSVIFFFLTRMNKWGPWAMRDFSCLLPPGSLLRALCLWDLGYLNFRSETFVVAILVSVGLDVARGAAVWCSIMTILGNKWYALKGCYICLTLISACAALSPMTGHWIAQTATRTSPLTDTKTLDRPISGKGSLGEATAWAVMPLAVASYIFQLLAWKYFNGDILTFKGHGNVLPDGSITGTESTIQRIPAAEVKKKRKAAQKCQGKEGPEEPQALAEPLEPVPEDPKAEVKEAVKEEEAETERKEDAEVPQEPLPQLSQKSQKSEKSGMSLKEEDFGKVPSCPKQLFGDADEVVDNEAEVQLALERLRIATLRSPHRAASADPLPEWEVVSEPPAEAASFPDCPQHCFDLCLRLSCPGVPSESRARRAWRAGCWAREVLAGRWATPLSTPALPSVRPVVYVVLFSSKLPSPARFSTFSALRAVIGEVSGSDAVLHSFGSLAEARVYCYAAEDAEEPRVLALPLKRRLGGFMLALPAYLSHSLAEDAASEDPLDMLGMSFLVTVPAVEEDEQGEEVPVGLECPVLLLDADDGLAERMTPYDPVTDIDVVPFISGSSQLFPQPEALQRAAREWVDGATSEKLAFYTAAEEPPEEATAPAAQAPKRQPMPKKRVTVNQLSEQVSALAGVLPGLVEQMRNLVDRQNMLEKAPPATAQTQAPVPVHQQPFPQAGLQAPGSLGILAKSLQVPAKVAGATVLQPPPAQAAPKAPLHAAGGASSSGDSSLAKALTQQGEALSLLVSHLVAQGESLDLGSSSTSVSGKGSAKRERMQQELAAGTSTFFLQVCQGAHRRLHPALQVPSSLDDLRTQGRLSMVSYLERQGGYAHTHAAMEHLATEQSCTDNGRWDLGFLLTLLEEPAPSMFAPRGQAANTRLRGFSPLVPPALGSVTLAYVREVDLLSQRRKDAVQPSRATAEAEEPGGDETKPKRQRFPRTPSRNSSSAEPSRPGGRFLRAGGHAPQEVGRPSVPDPRVDAPLSFRSWAFRAHLKFIKARTPFSAFLSRTLHLCRRGVCAPAHVLFPLPLPYPAIFQSRLTLSSRRRAVVAERRLLHILVMALNFLHQDCHFVPLELLQRPPNVPQARCLSYLGALVRTYGSEQEGVIPSTAGRRIHVLQARLGELSNRLADLGPVGDIYSWAPPSDPLVPPDTLPEDQQPYQPAQAERLQISGRGLWDPMPFLPPDLQMAYAEPRSLLFGGLPGPEAFPDCTRESANETLKLALLWSSQGLLHLEPFASDLHPSCYTRIFAARKSSGKLRQIGDRRGPNFAEARLPGPSRWLPSGEVLTALSCRPACEGLCLCITDRRDFYHQLRLLPGPRPCLTFNNASPTGDHLGVEVATASHSAYLESKGLLIPRQRLQANQPVLNSHCHQGLIIDDFFAIAKISRSAHAGLTSSTTTPARTCMDKALAAYQTAGLEGSTEKDVVNATIGSVAGAEVDSRSSTLARGLCVIGAPRSKRFVLADLSLETCLLPATTDSLNACLLGSWTSACTFRRPCFCAFSKAFALSPLGEPDPEAPKILKLPRAVAQEFQLAAALAPVACSDVAAPFADRLYATDASEALLRRADPMFEESPEVLKSVAERGWSVGPLISRDVSPHYCLSLPRLLDWVFYLIDEDRVRALYVAVPVGEDLAPFRRTLAILMKARAADVAFIAEAPFFLQGRFQVLWQGMLGVSGVQTCTAATCAFGSPFLKRLRFIAVGPAARPDFVPRSGLSHCVSSVFHQALRERSACLRETDLGIAGLERTAPSDLALSLNWETDQVWRWKGQVHINILEASALARLFTSLAIKGGPLRFVNLCDSHVARAAVSKGRSASPGLRHAARRSSTVALAAGLYHGGMCCPTRLIPADNPTRDRPFEPPVLALGPSFWDEDKLLLDASRPRLRRWASNWVRLVFAVRPAVAALPLLPDSGRYASLPFRAFSRPVAFDSTFGFPGEGPTHLLWTSCLAFGLLFGPLRLPVPCGLRLQGCFSFLVLVEPVAAMEAARTKKTESQRKEARAGTVLEKGRPMLASTRSRREKLQELFEEWLRERGRTWAGLQALAKHDVEQLNEILIWYGQWLYAEGKPYYHLSETINMFSLACPQVRRQLQPAWDICFSWQRQEPPVHHTALPWQILLGMLSISMLWGWMDVAGILAICWGGLARVGEAMAARRRDLVLPDDVGTACGADGAMILMAVMEPKTRFKAARHQCVKVDQPQLVKLIRCAFLSLRAEEKLWPRSGATLRARFQKLLSALGIPPNAVAGVRDFDLASLRAGGATWLMSSTESPELVRRRGRWVTAKVMEIYIQEMAAMMFLPRLEPELRENIFHWANVFDEAFEFVVWCKSLGLLPKYWLFLLQQGLPSDTQWTALVFLVLKEMDFSADIVPPEEKPLESARRGQEKKNTEGGYGYVFIFMYKRKVRIGPRETLNFTKGTAVDSRTECPLGVLNLAIIHFYTALFELSSSPQDRSRTEVLRVTADLVDSLSAEFPVHVMCSSRWPIFEAVELFTTSLSEKEHALAGLPDDACDGVSGGVLNWRQLRLLANEWSRERMALGVGLDEERRRSIMRAMVTAMGVVLDNWDKAMQECPIGCAFLAGLEGSIEIIRSTRGFAKYSNALDKVIHEGLLSAVSCGWPLGYVLAQLSDMNKGKRYADRNYKYMRNFADLDLHLQELSPLVRPPGSGQDVWTWRRLGARKAVALARLPWTHFRYLLRAKAPGSRSFPPA</sequence>
<feature type="transmembrane region" description="Helical" evidence="9">
    <location>
        <begin position="3059"/>
        <end position="3080"/>
    </location>
</feature>
<comment type="caution">
    <text evidence="11">The sequence shown here is derived from an EMBL/GenBank/DDBJ whole genome shotgun (WGS) entry which is preliminary data.</text>
</comment>
<dbReference type="InterPro" id="IPR011993">
    <property type="entry name" value="PH-like_dom_sf"/>
</dbReference>
<evidence type="ECO:0000256" key="2">
    <source>
        <dbReference type="ARBA" id="ARBA00004496"/>
    </source>
</evidence>
<dbReference type="PANTHER" id="PTHR47182">
    <property type="entry name" value="CELL WALL ALPHA-1,3-GLUCAN SYNTHASE AGS1-RELATED"/>
    <property type="match status" value="1"/>
</dbReference>
<evidence type="ECO:0000313" key="12">
    <source>
        <dbReference type="Proteomes" id="UP000186817"/>
    </source>
</evidence>
<dbReference type="Gene3D" id="3.20.20.80">
    <property type="entry name" value="Glycosidases"/>
    <property type="match status" value="3"/>
</dbReference>
<gene>
    <name evidence="11" type="primary">mok12</name>
    <name evidence="11" type="ORF">AK812_SmicGene36556</name>
</gene>
<dbReference type="OrthoDB" id="433247at2759"/>
<feature type="transmembrane region" description="Helical" evidence="9">
    <location>
        <begin position="2789"/>
        <end position="2809"/>
    </location>
</feature>
<dbReference type="SUPFAM" id="SSF51445">
    <property type="entry name" value="(Trans)glycosidases"/>
    <property type="match status" value="2"/>
</dbReference>
<feature type="transmembrane region" description="Helical" evidence="9">
    <location>
        <begin position="2724"/>
        <end position="2742"/>
    </location>
</feature>
<dbReference type="InterPro" id="IPR011010">
    <property type="entry name" value="DNA_brk_join_enz"/>
</dbReference>
<dbReference type="GO" id="GO:0015074">
    <property type="term" value="P:DNA integration"/>
    <property type="evidence" value="ECO:0007669"/>
    <property type="project" value="InterPro"/>
</dbReference>
<feature type="region of interest" description="Disordered" evidence="8">
    <location>
        <begin position="1321"/>
        <end position="1341"/>
    </location>
</feature>
<feature type="region of interest" description="Disordered" evidence="8">
    <location>
        <begin position="3558"/>
        <end position="3578"/>
    </location>
</feature>
<keyword evidence="9" id="KW-0812">Transmembrane</keyword>
<name>A0A1Q9CIN9_SYMMI</name>
<evidence type="ECO:0000259" key="10">
    <source>
        <dbReference type="SMART" id="SM00642"/>
    </source>
</evidence>
<evidence type="ECO:0000256" key="5">
    <source>
        <dbReference type="ARBA" id="ARBA00022679"/>
    </source>
</evidence>
<dbReference type="InterPro" id="IPR017853">
    <property type="entry name" value="GH"/>
</dbReference>
<feature type="compositionally biased region" description="Acidic residues" evidence="8">
    <location>
        <begin position="227"/>
        <end position="243"/>
    </location>
</feature>
<keyword evidence="3" id="KW-0963">Cytoplasm</keyword>
<feature type="compositionally biased region" description="Low complexity" evidence="8">
    <location>
        <begin position="3558"/>
        <end position="3573"/>
    </location>
</feature>
<keyword evidence="9" id="KW-1133">Transmembrane helix</keyword>
<dbReference type="GO" id="GO:0005737">
    <property type="term" value="C:cytoplasm"/>
    <property type="evidence" value="ECO:0007669"/>
    <property type="project" value="UniProtKB-SubCell"/>
</dbReference>
<feature type="transmembrane region" description="Helical" evidence="9">
    <location>
        <begin position="2762"/>
        <end position="2782"/>
    </location>
</feature>
<feature type="region of interest" description="Disordered" evidence="8">
    <location>
        <begin position="3161"/>
        <end position="3251"/>
    </location>
</feature>
<evidence type="ECO:0000256" key="4">
    <source>
        <dbReference type="ARBA" id="ARBA00022676"/>
    </source>
</evidence>
<feature type="region of interest" description="Disordered" evidence="8">
    <location>
        <begin position="3720"/>
        <end position="3740"/>
    </location>
</feature>
<dbReference type="InterPro" id="IPR006047">
    <property type="entry name" value="GH13_cat_dom"/>
</dbReference>
<protein>
    <submittedName>
        <fullName evidence="11">Cell wall alpha-1,3-glucan synthase mok12</fullName>
    </submittedName>
</protein>
<feature type="region of interest" description="Disordered" evidence="8">
    <location>
        <begin position="222"/>
        <end position="248"/>
    </location>
</feature>
<dbReference type="PANTHER" id="PTHR47182:SF5">
    <property type="entry name" value="CELL WALL ALPHA-1,3-GLUCAN SYNTHASE MOK12"/>
    <property type="match status" value="1"/>
</dbReference>
<keyword evidence="12" id="KW-1185">Reference proteome</keyword>
<dbReference type="Gene3D" id="2.30.29.30">
    <property type="entry name" value="Pleckstrin-homology domain (PH domain)/Phosphotyrosine-binding domain (PTB)"/>
    <property type="match status" value="1"/>
</dbReference>
<feature type="compositionally biased region" description="Basic and acidic residues" evidence="8">
    <location>
        <begin position="3196"/>
        <end position="3219"/>
    </location>
</feature>
<evidence type="ECO:0000256" key="3">
    <source>
        <dbReference type="ARBA" id="ARBA00022490"/>
    </source>
</evidence>
<dbReference type="Pfam" id="PF03517">
    <property type="entry name" value="Voldacs"/>
    <property type="match status" value="1"/>
</dbReference>
<keyword evidence="6" id="KW-0233">DNA recombination</keyword>
<feature type="compositionally biased region" description="Low complexity" evidence="8">
    <location>
        <begin position="3674"/>
        <end position="3695"/>
    </location>
</feature>
<dbReference type="GO" id="GO:0005634">
    <property type="term" value="C:nucleus"/>
    <property type="evidence" value="ECO:0007669"/>
    <property type="project" value="UniProtKB-SubCell"/>
</dbReference>
<feature type="domain" description="Glycosyl hydrolase family 13 catalytic" evidence="10">
    <location>
        <begin position="336"/>
        <end position="809"/>
    </location>
</feature>
<dbReference type="GO" id="GO:0006310">
    <property type="term" value="P:DNA recombination"/>
    <property type="evidence" value="ECO:0007669"/>
    <property type="project" value="UniProtKB-KW"/>
</dbReference>
<comment type="subcellular location">
    <subcellularLocation>
        <location evidence="2">Cytoplasm</location>
    </subcellularLocation>
    <subcellularLocation>
        <location evidence="1">Nucleus</location>
    </subcellularLocation>
</comment>
<feature type="transmembrane region" description="Helical" evidence="9">
    <location>
        <begin position="2888"/>
        <end position="2911"/>
    </location>
</feature>
<proteinExistence type="predicted"/>
<feature type="transmembrane region" description="Helical" evidence="9">
    <location>
        <begin position="2960"/>
        <end position="2982"/>
    </location>
</feature>
<keyword evidence="5" id="KW-0808">Transferase</keyword>
<feature type="compositionally biased region" description="Basic and acidic residues" evidence="8">
    <location>
        <begin position="3234"/>
        <end position="3249"/>
    </location>
</feature>
<organism evidence="11 12">
    <name type="scientific">Symbiodinium microadriaticum</name>
    <name type="common">Dinoflagellate</name>
    <name type="synonym">Zooxanthella microadriatica</name>
    <dbReference type="NCBI Taxonomy" id="2951"/>
    <lineage>
        <taxon>Eukaryota</taxon>
        <taxon>Sar</taxon>
        <taxon>Alveolata</taxon>
        <taxon>Dinophyceae</taxon>
        <taxon>Suessiales</taxon>
        <taxon>Symbiodiniaceae</taxon>
        <taxon>Symbiodinium</taxon>
    </lineage>
</organism>
<keyword evidence="7" id="KW-0539">Nucleus</keyword>
<dbReference type="Proteomes" id="UP000186817">
    <property type="component" value="Unassembled WGS sequence"/>
</dbReference>
<dbReference type="SUPFAM" id="SSF53756">
    <property type="entry name" value="UDP-Glycosyltransferase/glycogen phosphorylase"/>
    <property type="match status" value="1"/>
</dbReference>
<evidence type="ECO:0000256" key="8">
    <source>
        <dbReference type="SAM" id="MobiDB-lite"/>
    </source>
</evidence>
<keyword evidence="9" id="KW-0472">Membrane</keyword>
<evidence type="ECO:0000256" key="6">
    <source>
        <dbReference type="ARBA" id="ARBA00023172"/>
    </source>
</evidence>
<dbReference type="GO" id="GO:0005975">
    <property type="term" value="P:carbohydrate metabolic process"/>
    <property type="evidence" value="ECO:0007669"/>
    <property type="project" value="InterPro"/>
</dbReference>
<dbReference type="EMBL" id="LSRX01001169">
    <property type="protein sequence ID" value="OLP82766.1"/>
    <property type="molecule type" value="Genomic_DNA"/>
</dbReference>
<dbReference type="InterPro" id="IPR039924">
    <property type="entry name" value="ICln/Lot5/Saf5"/>
</dbReference>
<feature type="domain" description="Glycosyl hydrolase family 13 catalytic" evidence="10">
    <location>
        <begin position="1379"/>
        <end position="1840"/>
    </location>
</feature>
<dbReference type="SMART" id="SM00642">
    <property type="entry name" value="Aamy"/>
    <property type="match status" value="2"/>
</dbReference>
<dbReference type="Pfam" id="PF00128">
    <property type="entry name" value="Alpha-amylase"/>
    <property type="match status" value="2"/>
</dbReference>
<dbReference type="InterPro" id="IPR058655">
    <property type="entry name" value="Mok11-14/Ags1-like"/>
</dbReference>
<dbReference type="Pfam" id="PF08323">
    <property type="entry name" value="Glyco_transf_5"/>
    <property type="match status" value="1"/>
</dbReference>
<feature type="region of interest" description="Disordered" evidence="8">
    <location>
        <begin position="3871"/>
        <end position="3938"/>
    </location>
</feature>
<keyword evidence="4" id="KW-0328">Glycosyltransferase</keyword>
<dbReference type="GO" id="GO:0047657">
    <property type="term" value="F:alpha-1,3-glucan synthase activity"/>
    <property type="evidence" value="ECO:0007669"/>
    <property type="project" value="UniProtKB-EC"/>
</dbReference>
<dbReference type="Gene3D" id="1.10.443.10">
    <property type="entry name" value="Intergrase catalytic core"/>
    <property type="match status" value="1"/>
</dbReference>
<reference evidence="11 12" key="1">
    <citation type="submission" date="2016-02" db="EMBL/GenBank/DDBJ databases">
        <title>Genome analysis of coral dinoflagellate symbionts highlights evolutionary adaptations to a symbiotic lifestyle.</title>
        <authorList>
            <person name="Aranda M."/>
            <person name="Li Y."/>
            <person name="Liew Y.J."/>
            <person name="Baumgarten S."/>
            <person name="Simakov O."/>
            <person name="Wilson M."/>
            <person name="Piel J."/>
            <person name="Ashoor H."/>
            <person name="Bougouffa S."/>
            <person name="Bajic V.B."/>
            <person name="Ryu T."/>
            <person name="Ravasi T."/>
            <person name="Bayer T."/>
            <person name="Micklem G."/>
            <person name="Kim H."/>
            <person name="Bhak J."/>
            <person name="Lajeunesse T.C."/>
            <person name="Voolstra C.R."/>
        </authorList>
    </citation>
    <scope>NUCLEOTIDE SEQUENCE [LARGE SCALE GENOMIC DNA]</scope>
    <source>
        <strain evidence="11 12">CCMP2467</strain>
    </source>
</reference>
<evidence type="ECO:0000256" key="7">
    <source>
        <dbReference type="ARBA" id="ARBA00023242"/>
    </source>
</evidence>
<feature type="compositionally biased region" description="Low complexity" evidence="8">
    <location>
        <begin position="3720"/>
        <end position="3732"/>
    </location>
</feature>
<dbReference type="SUPFAM" id="SSF56349">
    <property type="entry name" value="DNA breaking-rejoining enzymes"/>
    <property type="match status" value="1"/>
</dbReference>
<evidence type="ECO:0000256" key="9">
    <source>
        <dbReference type="SAM" id="Phobius"/>
    </source>
</evidence>
<dbReference type="GO" id="GO:0003677">
    <property type="term" value="F:DNA binding"/>
    <property type="evidence" value="ECO:0007669"/>
    <property type="project" value="InterPro"/>
</dbReference>
<dbReference type="Gene3D" id="3.40.50.2000">
    <property type="entry name" value="Glycogen Phosphorylase B"/>
    <property type="match status" value="2"/>
</dbReference>
<dbReference type="InterPro" id="IPR013762">
    <property type="entry name" value="Integrase-like_cat_sf"/>
</dbReference>